<name>A0A4Q9PGF8_9APHY</name>
<keyword evidence="2" id="KW-1185">Reference proteome</keyword>
<evidence type="ECO:0000313" key="2">
    <source>
        <dbReference type="Proteomes" id="UP000292082"/>
    </source>
</evidence>
<feature type="non-terminal residue" evidence="1">
    <location>
        <position position="1"/>
    </location>
</feature>
<evidence type="ECO:0000313" key="1">
    <source>
        <dbReference type="EMBL" id="TBU52387.1"/>
    </source>
</evidence>
<gene>
    <name evidence="1" type="ORF">BD310DRAFT_832353</name>
</gene>
<dbReference type="AlphaFoldDB" id="A0A4Q9PGF8"/>
<proteinExistence type="predicted"/>
<protein>
    <submittedName>
        <fullName evidence="1">Uncharacterized protein</fullName>
    </submittedName>
</protein>
<sequence>FDNVSQTSDVPARAILAKRVKSMPGLAHHTAQDVCSWFATACKRQRRKERADSLVRARNLPPPRGVGEGEPGAGEERYRCRF</sequence>
<accession>A0A4Q9PGF8</accession>
<dbReference type="EMBL" id="ML145253">
    <property type="protein sequence ID" value="TBU52387.1"/>
    <property type="molecule type" value="Genomic_DNA"/>
</dbReference>
<dbReference type="Proteomes" id="UP000292082">
    <property type="component" value="Unassembled WGS sequence"/>
</dbReference>
<reference evidence="1 2" key="1">
    <citation type="submission" date="2019-01" db="EMBL/GenBank/DDBJ databases">
        <title>Draft genome sequences of three monokaryotic isolates of the white-rot basidiomycete fungus Dichomitus squalens.</title>
        <authorList>
            <consortium name="DOE Joint Genome Institute"/>
            <person name="Lopez S.C."/>
            <person name="Andreopoulos B."/>
            <person name="Pangilinan J."/>
            <person name="Lipzen A."/>
            <person name="Riley R."/>
            <person name="Ahrendt S."/>
            <person name="Ng V."/>
            <person name="Barry K."/>
            <person name="Daum C."/>
            <person name="Grigoriev I.V."/>
            <person name="Hilden K.S."/>
            <person name="Makela M.R."/>
            <person name="de Vries R.P."/>
        </authorList>
    </citation>
    <scope>NUCLEOTIDE SEQUENCE [LARGE SCALE GENOMIC DNA]</scope>
    <source>
        <strain evidence="1 2">CBS 464.89</strain>
    </source>
</reference>
<organism evidence="1 2">
    <name type="scientific">Dichomitus squalens</name>
    <dbReference type="NCBI Taxonomy" id="114155"/>
    <lineage>
        <taxon>Eukaryota</taxon>
        <taxon>Fungi</taxon>
        <taxon>Dikarya</taxon>
        <taxon>Basidiomycota</taxon>
        <taxon>Agaricomycotina</taxon>
        <taxon>Agaricomycetes</taxon>
        <taxon>Polyporales</taxon>
        <taxon>Polyporaceae</taxon>
        <taxon>Dichomitus</taxon>
    </lineage>
</organism>